<organism evidence="14 15">
    <name type="scientific">Bianquea renquensis</name>
    <dbReference type="NCBI Taxonomy" id="2763661"/>
    <lineage>
        <taxon>Bacteria</taxon>
        <taxon>Bacillati</taxon>
        <taxon>Bacillota</taxon>
        <taxon>Clostridia</taxon>
        <taxon>Eubacteriales</taxon>
        <taxon>Bianqueaceae</taxon>
        <taxon>Bianquea</taxon>
    </lineage>
</organism>
<evidence type="ECO:0000259" key="13">
    <source>
        <dbReference type="Pfam" id="PF02768"/>
    </source>
</evidence>
<dbReference type="GO" id="GO:0008408">
    <property type="term" value="F:3'-5' exonuclease activity"/>
    <property type="evidence" value="ECO:0007669"/>
    <property type="project" value="InterPro"/>
</dbReference>
<keyword evidence="4 10" id="KW-0963">Cytoplasm</keyword>
<evidence type="ECO:0000259" key="11">
    <source>
        <dbReference type="Pfam" id="PF00712"/>
    </source>
</evidence>
<proteinExistence type="inferred from homology"/>
<comment type="similarity">
    <text evidence="2 10">Belongs to the beta sliding clamp family.</text>
</comment>
<dbReference type="SUPFAM" id="SSF55979">
    <property type="entry name" value="DNA clamp"/>
    <property type="match status" value="3"/>
</dbReference>
<evidence type="ECO:0000256" key="7">
    <source>
        <dbReference type="ARBA" id="ARBA00022705"/>
    </source>
</evidence>
<dbReference type="GO" id="GO:0005737">
    <property type="term" value="C:cytoplasm"/>
    <property type="evidence" value="ECO:0007669"/>
    <property type="project" value="UniProtKB-SubCell"/>
</dbReference>
<dbReference type="GO" id="GO:0003887">
    <property type="term" value="F:DNA-directed DNA polymerase activity"/>
    <property type="evidence" value="ECO:0007669"/>
    <property type="project" value="UniProtKB-UniRule"/>
</dbReference>
<dbReference type="InterPro" id="IPR001001">
    <property type="entry name" value="DNA_polIII_beta"/>
</dbReference>
<dbReference type="Gene3D" id="3.70.10.10">
    <property type="match status" value="1"/>
</dbReference>
<dbReference type="EMBL" id="JACRSQ010000018">
    <property type="protein sequence ID" value="MBC8544254.1"/>
    <property type="molecule type" value="Genomic_DNA"/>
</dbReference>
<reference evidence="14" key="1">
    <citation type="submission" date="2020-08" db="EMBL/GenBank/DDBJ databases">
        <title>Genome public.</title>
        <authorList>
            <person name="Liu C."/>
            <person name="Sun Q."/>
        </authorList>
    </citation>
    <scope>NUCLEOTIDE SEQUENCE</scope>
    <source>
        <strain evidence="14">NSJ-32</strain>
    </source>
</reference>
<dbReference type="InterPro" id="IPR022637">
    <property type="entry name" value="DNA_polIII_beta_cen"/>
</dbReference>
<evidence type="ECO:0000256" key="10">
    <source>
        <dbReference type="PIRNR" id="PIRNR000804"/>
    </source>
</evidence>
<keyword evidence="5 10" id="KW-0808">Transferase</keyword>
<protein>
    <recommendedName>
        <fullName evidence="3 10">Beta sliding clamp</fullName>
    </recommendedName>
</protein>
<evidence type="ECO:0000256" key="5">
    <source>
        <dbReference type="ARBA" id="ARBA00022679"/>
    </source>
</evidence>
<sequence length="368" mass="41350">MNIICNKNQLAKGVGIVSRAVSGKTTLPILECILLDATSGEFTLIGNDLDMGIKTVLEANIKEQGTIAVNAKIFNEIIRKLPDEDVSIETDERNNITIRCAKSKFNIPGQSSADFPELPTIESNHQLVLSQGIFKNMIHETIFSIAPEDSGRPILTGELIDVRDGYLHLVAVDGFRISMRRTEVNSENDFKVTVPGKALNEIHKILASEDDELMTVSFTGKHILFQMNETLVVTRLLEGEFLQYQRNLSMDFTSKIRINKKDLLDSIDRAALISRESKNSPVRLEIDKEKMVITSNTELGSAYEEVPLQLEGEGLTIAFNPKYYLEALRVIEEEEVCILYSSSLTPCIIQDPEKEDYQYFILPIRLHA</sequence>
<feature type="domain" description="DNA polymerase III beta sliding clamp N-terminal" evidence="11">
    <location>
        <begin position="1"/>
        <end position="119"/>
    </location>
</feature>
<keyword evidence="7 10" id="KW-0235">DNA replication</keyword>
<keyword evidence="9" id="KW-0238">DNA-binding</keyword>
<dbReference type="SMART" id="SM00480">
    <property type="entry name" value="POL3Bc"/>
    <property type="match status" value="1"/>
</dbReference>
<evidence type="ECO:0000256" key="8">
    <source>
        <dbReference type="ARBA" id="ARBA00022932"/>
    </source>
</evidence>
<dbReference type="Gene3D" id="3.10.150.10">
    <property type="entry name" value="DNA Polymerase III, subunit A, domain 2"/>
    <property type="match status" value="1"/>
</dbReference>
<evidence type="ECO:0000259" key="12">
    <source>
        <dbReference type="Pfam" id="PF02767"/>
    </source>
</evidence>
<dbReference type="NCBIfam" id="TIGR00663">
    <property type="entry name" value="dnan"/>
    <property type="match status" value="1"/>
</dbReference>
<evidence type="ECO:0000256" key="6">
    <source>
        <dbReference type="ARBA" id="ARBA00022695"/>
    </source>
</evidence>
<feature type="domain" description="DNA polymerase III beta sliding clamp central" evidence="12">
    <location>
        <begin position="129"/>
        <end position="241"/>
    </location>
</feature>
<dbReference type="PANTHER" id="PTHR30478">
    <property type="entry name" value="DNA POLYMERASE III SUBUNIT BETA"/>
    <property type="match status" value="1"/>
</dbReference>
<dbReference type="GO" id="GO:0006271">
    <property type="term" value="P:DNA strand elongation involved in DNA replication"/>
    <property type="evidence" value="ECO:0007669"/>
    <property type="project" value="TreeGrafter"/>
</dbReference>
<dbReference type="InterPro" id="IPR022634">
    <property type="entry name" value="DNA_polIII_beta_N"/>
</dbReference>
<comment type="subunit">
    <text evidence="10">Forms a ring-shaped head-to-tail homodimer around DNA.</text>
</comment>
<feature type="domain" description="DNA polymerase III beta sliding clamp C-terminal" evidence="13">
    <location>
        <begin position="251"/>
        <end position="365"/>
    </location>
</feature>
<evidence type="ECO:0000256" key="3">
    <source>
        <dbReference type="ARBA" id="ARBA00021035"/>
    </source>
</evidence>
<dbReference type="AlphaFoldDB" id="A0A926DV43"/>
<dbReference type="GO" id="GO:0003677">
    <property type="term" value="F:DNA binding"/>
    <property type="evidence" value="ECO:0007669"/>
    <property type="project" value="UniProtKB-UniRule"/>
</dbReference>
<dbReference type="PIRSF" id="PIRSF000804">
    <property type="entry name" value="DNA_pol_III_b"/>
    <property type="match status" value="1"/>
</dbReference>
<evidence type="ECO:0000256" key="9">
    <source>
        <dbReference type="ARBA" id="ARBA00023125"/>
    </source>
</evidence>
<evidence type="ECO:0000313" key="14">
    <source>
        <dbReference type="EMBL" id="MBC8544254.1"/>
    </source>
</evidence>
<dbReference type="Pfam" id="PF02768">
    <property type="entry name" value="DNA_pol3_beta_3"/>
    <property type="match status" value="1"/>
</dbReference>
<keyword evidence="15" id="KW-1185">Reference proteome</keyword>
<evidence type="ECO:0000256" key="4">
    <source>
        <dbReference type="ARBA" id="ARBA00022490"/>
    </source>
</evidence>
<dbReference type="CDD" id="cd00140">
    <property type="entry name" value="beta_clamp"/>
    <property type="match status" value="1"/>
</dbReference>
<dbReference type="InterPro" id="IPR022635">
    <property type="entry name" value="DNA_polIII_beta_C"/>
</dbReference>
<comment type="function">
    <text evidence="10">Confers DNA tethering and processivity to DNA polymerases and other proteins. Acts as a clamp, forming a ring around DNA (a reaction catalyzed by the clamp-loading complex) which diffuses in an ATP-independent manner freely and bidirectionally along dsDNA. Initially characterized for its ability to contact the catalytic subunit of DNA polymerase III (Pol III), a complex, multichain enzyme responsible for most of the replicative synthesis in bacteria; Pol III exhibits 3'-5' exonuclease proofreading activity. The beta chain is required for initiation of replication as well as for processivity of DNA replication.</text>
</comment>
<dbReference type="PANTHER" id="PTHR30478:SF0">
    <property type="entry name" value="BETA SLIDING CLAMP"/>
    <property type="match status" value="1"/>
</dbReference>
<dbReference type="Proteomes" id="UP000657006">
    <property type="component" value="Unassembled WGS sequence"/>
</dbReference>
<dbReference type="Pfam" id="PF00712">
    <property type="entry name" value="DNA_pol3_beta"/>
    <property type="match status" value="1"/>
</dbReference>
<evidence type="ECO:0000313" key="15">
    <source>
        <dbReference type="Proteomes" id="UP000657006"/>
    </source>
</evidence>
<keyword evidence="8 10" id="KW-0239">DNA-directed DNA polymerase</keyword>
<gene>
    <name evidence="14" type="ORF">H8730_11965</name>
</gene>
<accession>A0A926DV43</accession>
<comment type="caution">
    <text evidence="14">The sequence shown here is derived from an EMBL/GenBank/DDBJ whole genome shotgun (WGS) entry which is preliminary data.</text>
</comment>
<dbReference type="InterPro" id="IPR046938">
    <property type="entry name" value="DNA_clamp_sf"/>
</dbReference>
<comment type="subcellular location">
    <subcellularLocation>
        <location evidence="1 10">Cytoplasm</location>
    </subcellularLocation>
</comment>
<dbReference type="Pfam" id="PF02767">
    <property type="entry name" value="DNA_pol3_beta_2"/>
    <property type="match status" value="1"/>
</dbReference>
<dbReference type="RefSeq" id="WP_177714603.1">
    <property type="nucleotide sequence ID" value="NZ_JACRSQ010000018.1"/>
</dbReference>
<keyword evidence="6 10" id="KW-0548">Nucleotidyltransferase</keyword>
<dbReference type="GO" id="GO:0009360">
    <property type="term" value="C:DNA polymerase III complex"/>
    <property type="evidence" value="ECO:0007669"/>
    <property type="project" value="InterPro"/>
</dbReference>
<evidence type="ECO:0000256" key="2">
    <source>
        <dbReference type="ARBA" id="ARBA00010752"/>
    </source>
</evidence>
<evidence type="ECO:0000256" key="1">
    <source>
        <dbReference type="ARBA" id="ARBA00004496"/>
    </source>
</evidence>
<name>A0A926DV43_9FIRM</name>